<gene>
    <name evidence="2" type="ORF">AJ78_03130</name>
</gene>
<dbReference type="EMBL" id="LGRN01000095">
    <property type="protein sequence ID" value="OJD16705.1"/>
    <property type="molecule type" value="Genomic_DNA"/>
</dbReference>
<keyword evidence="3" id="KW-1185">Reference proteome</keyword>
<comment type="caution">
    <text evidence="2">The sequence shown here is derived from an EMBL/GenBank/DDBJ whole genome shotgun (WGS) entry which is preliminary data.</text>
</comment>
<dbReference type="AlphaFoldDB" id="A0A1J9PJS3"/>
<evidence type="ECO:0000313" key="2">
    <source>
        <dbReference type="EMBL" id="OJD16705.1"/>
    </source>
</evidence>
<proteinExistence type="predicted"/>
<evidence type="ECO:0000313" key="3">
    <source>
        <dbReference type="Proteomes" id="UP000182235"/>
    </source>
</evidence>
<name>A0A1J9PJS3_9EURO</name>
<dbReference type="OrthoDB" id="10265226at2759"/>
<protein>
    <submittedName>
        <fullName evidence="2">Uncharacterized protein</fullName>
    </submittedName>
</protein>
<dbReference type="Proteomes" id="UP000182235">
    <property type="component" value="Unassembled WGS sequence"/>
</dbReference>
<reference evidence="2 3" key="1">
    <citation type="submission" date="2015-07" db="EMBL/GenBank/DDBJ databases">
        <title>Emmonsia species relationships and genome sequence.</title>
        <authorList>
            <consortium name="The Broad Institute Genomics Platform"/>
            <person name="Cuomo C.A."/>
            <person name="Munoz J.F."/>
            <person name="Imamovic A."/>
            <person name="Priest M.E."/>
            <person name="Young S."/>
            <person name="Clay O.K."/>
            <person name="McEwen J.G."/>
        </authorList>
    </citation>
    <scope>NUCLEOTIDE SEQUENCE [LARGE SCALE GENOMIC DNA]</scope>
    <source>
        <strain evidence="2 3">UAMH 9510</strain>
    </source>
</reference>
<organism evidence="2 3">
    <name type="scientific">Emergomyces pasteurianus Ep9510</name>
    <dbReference type="NCBI Taxonomy" id="1447872"/>
    <lineage>
        <taxon>Eukaryota</taxon>
        <taxon>Fungi</taxon>
        <taxon>Dikarya</taxon>
        <taxon>Ascomycota</taxon>
        <taxon>Pezizomycotina</taxon>
        <taxon>Eurotiomycetes</taxon>
        <taxon>Eurotiomycetidae</taxon>
        <taxon>Onygenales</taxon>
        <taxon>Ajellomycetaceae</taxon>
        <taxon>Emergomyces</taxon>
    </lineage>
</organism>
<evidence type="ECO:0000256" key="1">
    <source>
        <dbReference type="SAM" id="MobiDB-lite"/>
    </source>
</evidence>
<dbReference type="VEuPathDB" id="FungiDB:AJ78_03130"/>
<feature type="compositionally biased region" description="Low complexity" evidence="1">
    <location>
        <begin position="31"/>
        <end position="60"/>
    </location>
</feature>
<feature type="region of interest" description="Disordered" evidence="1">
    <location>
        <begin position="30"/>
        <end position="67"/>
    </location>
</feature>
<accession>A0A1J9PJS3</accession>
<sequence>MMRLNQIQMIANLNLLSDKAVEAGYKNHRTPSLSVTQSSPSMSSSSLSSALSGHAGTSSSKRALESSHLYPEFPRKRATYPDSSVMFLGQGNLELQEDGRPSVVMSCTKHSSDQKFNIWQEHCSNSECTLQRNEPVWSYGGLSEFRIKNRREYVRVDWHAS</sequence>